<proteinExistence type="predicted"/>
<reference evidence="2 3" key="1">
    <citation type="submission" date="2017-04" db="EMBL/GenBank/DDBJ databases">
        <title>Draft genome sequence of Marssonina coronaria NL1: causal agent of apple blotch.</title>
        <authorList>
            <person name="Cheng Q."/>
        </authorList>
    </citation>
    <scope>NUCLEOTIDE SEQUENCE [LARGE SCALE GENOMIC DNA]</scope>
    <source>
        <strain evidence="2 3">NL1</strain>
    </source>
</reference>
<dbReference type="CDD" id="cd02883">
    <property type="entry name" value="NUDIX_Hydrolase"/>
    <property type="match status" value="1"/>
</dbReference>
<dbReference type="PANTHER" id="PTHR43736:SF1">
    <property type="entry name" value="DIHYDRONEOPTERIN TRIPHOSPHATE DIPHOSPHATASE"/>
    <property type="match status" value="1"/>
</dbReference>
<dbReference type="Pfam" id="PF00293">
    <property type="entry name" value="NUDIX"/>
    <property type="match status" value="1"/>
</dbReference>
<dbReference type="AlphaFoldDB" id="A0A218YSC7"/>
<feature type="domain" description="Nudix hydrolase" evidence="1">
    <location>
        <begin position="34"/>
        <end position="174"/>
    </location>
</feature>
<dbReference type="OrthoDB" id="276276at2759"/>
<dbReference type="Proteomes" id="UP000242519">
    <property type="component" value="Unassembled WGS sequence"/>
</dbReference>
<evidence type="ECO:0000313" key="3">
    <source>
        <dbReference type="Proteomes" id="UP000242519"/>
    </source>
</evidence>
<protein>
    <recommendedName>
        <fullName evidence="1">Nudix hydrolase domain-containing protein</fullName>
    </recommendedName>
</protein>
<dbReference type="PANTHER" id="PTHR43736">
    <property type="entry name" value="ADP-RIBOSE PYROPHOSPHATASE"/>
    <property type="match status" value="1"/>
</dbReference>
<organism evidence="2 3">
    <name type="scientific">Diplocarpon coronariae</name>
    <dbReference type="NCBI Taxonomy" id="2795749"/>
    <lineage>
        <taxon>Eukaryota</taxon>
        <taxon>Fungi</taxon>
        <taxon>Dikarya</taxon>
        <taxon>Ascomycota</taxon>
        <taxon>Pezizomycotina</taxon>
        <taxon>Leotiomycetes</taxon>
        <taxon>Helotiales</taxon>
        <taxon>Drepanopezizaceae</taxon>
        <taxon>Diplocarpon</taxon>
    </lineage>
</organism>
<dbReference type="InterPro" id="IPR015797">
    <property type="entry name" value="NUDIX_hydrolase-like_dom_sf"/>
</dbReference>
<gene>
    <name evidence="2" type="ORF">B2J93_4484</name>
</gene>
<dbReference type="PROSITE" id="PS51462">
    <property type="entry name" value="NUDIX"/>
    <property type="match status" value="1"/>
</dbReference>
<name>A0A218YSC7_9HELO</name>
<evidence type="ECO:0000313" key="2">
    <source>
        <dbReference type="EMBL" id="OWO97915.1"/>
    </source>
</evidence>
<keyword evidence="3" id="KW-1185">Reference proteome</keyword>
<dbReference type="SUPFAM" id="SSF55811">
    <property type="entry name" value="Nudix"/>
    <property type="match status" value="1"/>
</dbReference>
<sequence length="189" mass="20746">MAQPKPDFSFDPTLTQFAVPMSTYLASHPSSPPHQAIATGALVFAPDNKLLLVQRAPTDSSPNLWEVPGGGVDTSDATILHAVAREVWEESGLTVTHIKRSVPSAGEGPGPGRTFVTSRALRVVKFEFEVEVEGGGEVKLDAREHQCFAWVCEEECREKRLKGGLGFEFTWRAQQESILEGFRLRKKGL</sequence>
<comment type="caution">
    <text evidence="2">The sequence shown here is derived from an EMBL/GenBank/DDBJ whole genome shotgun (WGS) entry which is preliminary data.</text>
</comment>
<dbReference type="InterPro" id="IPR000086">
    <property type="entry name" value="NUDIX_hydrolase_dom"/>
</dbReference>
<evidence type="ECO:0000259" key="1">
    <source>
        <dbReference type="PROSITE" id="PS51462"/>
    </source>
</evidence>
<dbReference type="STRING" id="503106.A0A218YSC7"/>
<dbReference type="Gene3D" id="3.90.79.10">
    <property type="entry name" value="Nucleoside Triphosphate Pyrophosphohydrolase"/>
    <property type="match status" value="1"/>
</dbReference>
<accession>A0A218YSC7</accession>
<dbReference type="EMBL" id="MZNU01000417">
    <property type="protein sequence ID" value="OWO97915.1"/>
    <property type="molecule type" value="Genomic_DNA"/>
</dbReference>
<dbReference type="InParanoid" id="A0A218YSC7"/>